<evidence type="ECO:0000313" key="3">
    <source>
        <dbReference type="Proteomes" id="UP001202328"/>
    </source>
</evidence>
<sequence length="115" mass="13298">MRLRIIVPKESSPSLMEKVNAWNAETVLKDESGHQLSLVCEIEPSILRDCDALSKCSTCNAFIGDVKQYRVHLKSEWHKHNLRRKTRQLPPLTADECLASVNRLFIILSSFKWDY</sequence>
<organism evidence="2 3">
    <name type="scientific">Papaver atlanticum</name>
    <dbReference type="NCBI Taxonomy" id="357466"/>
    <lineage>
        <taxon>Eukaryota</taxon>
        <taxon>Viridiplantae</taxon>
        <taxon>Streptophyta</taxon>
        <taxon>Embryophyta</taxon>
        <taxon>Tracheophyta</taxon>
        <taxon>Spermatophyta</taxon>
        <taxon>Magnoliopsida</taxon>
        <taxon>Ranunculales</taxon>
        <taxon>Papaveraceae</taxon>
        <taxon>Papaveroideae</taxon>
        <taxon>Papaver</taxon>
    </lineage>
</organism>
<accession>A0AAD4XDM5</accession>
<evidence type="ECO:0000313" key="2">
    <source>
        <dbReference type="EMBL" id="KAI3903706.1"/>
    </source>
</evidence>
<dbReference type="InterPro" id="IPR046928">
    <property type="entry name" value="SDO1/SBDS_C"/>
</dbReference>
<dbReference type="EMBL" id="JAJJMB010011222">
    <property type="protein sequence ID" value="KAI3903706.1"/>
    <property type="molecule type" value="Genomic_DNA"/>
</dbReference>
<protein>
    <recommendedName>
        <fullName evidence="1">Ribosome maturation protein SDO1/SBDS C-terminal domain-containing protein</fullName>
    </recommendedName>
</protein>
<proteinExistence type="predicted"/>
<dbReference type="Proteomes" id="UP001202328">
    <property type="component" value="Unassembled WGS sequence"/>
</dbReference>
<dbReference type="Gene3D" id="3.30.70.240">
    <property type="match status" value="1"/>
</dbReference>
<dbReference type="SUPFAM" id="SSF57667">
    <property type="entry name" value="beta-beta-alpha zinc fingers"/>
    <property type="match status" value="1"/>
</dbReference>
<evidence type="ECO:0000259" key="1">
    <source>
        <dbReference type="Pfam" id="PF20268"/>
    </source>
</evidence>
<dbReference type="AlphaFoldDB" id="A0AAD4XDM5"/>
<feature type="domain" description="Ribosome maturation protein SDO1/SBDS C-terminal" evidence="1">
    <location>
        <begin position="1"/>
        <end position="53"/>
    </location>
</feature>
<dbReference type="InterPro" id="IPR036236">
    <property type="entry name" value="Znf_C2H2_sf"/>
</dbReference>
<name>A0AAD4XDM5_9MAGN</name>
<gene>
    <name evidence="2" type="ORF">MKW98_032360</name>
</gene>
<reference evidence="2" key="1">
    <citation type="submission" date="2022-04" db="EMBL/GenBank/DDBJ databases">
        <title>A functionally conserved STORR gene fusion in Papaver species that diverged 16.8 million years ago.</title>
        <authorList>
            <person name="Catania T."/>
        </authorList>
    </citation>
    <scope>NUCLEOTIDE SEQUENCE</scope>
    <source>
        <strain evidence="2">S-188037</strain>
    </source>
</reference>
<dbReference type="Pfam" id="PF20268">
    <property type="entry name" value="SBDS_C"/>
    <property type="match status" value="1"/>
</dbReference>
<comment type="caution">
    <text evidence="2">The sequence shown here is derived from an EMBL/GenBank/DDBJ whole genome shotgun (WGS) entry which is preliminary data.</text>
</comment>
<keyword evidence="3" id="KW-1185">Reference proteome</keyword>